<feature type="region of interest" description="Disordered" evidence="1">
    <location>
        <begin position="70"/>
        <end position="101"/>
    </location>
</feature>
<name>R0KVT6_NOSB1</name>
<feature type="compositionally biased region" description="Basic and acidic residues" evidence="1">
    <location>
        <begin position="70"/>
        <end position="87"/>
    </location>
</feature>
<dbReference type="AlphaFoldDB" id="R0KVT6"/>
<organism evidence="2 3">
    <name type="scientific">Nosema bombycis (strain CQ1 / CVCC 102059)</name>
    <name type="common">Microsporidian parasite</name>
    <name type="synonym">Pebrine of silkworm</name>
    <dbReference type="NCBI Taxonomy" id="578461"/>
    <lineage>
        <taxon>Eukaryota</taxon>
        <taxon>Fungi</taxon>
        <taxon>Fungi incertae sedis</taxon>
        <taxon>Microsporidia</taxon>
        <taxon>Nosematidae</taxon>
        <taxon>Nosema</taxon>
    </lineage>
</organism>
<dbReference type="Proteomes" id="UP000016927">
    <property type="component" value="Unassembled WGS sequence"/>
</dbReference>
<reference evidence="2 3" key="1">
    <citation type="journal article" date="2013" name="BMC Genomics">
        <title>Comparative genomics of parasitic silkworm microsporidia reveal an association between genome expansion and host adaptation.</title>
        <authorList>
            <person name="Pan G."/>
            <person name="Xu J."/>
            <person name="Li T."/>
            <person name="Xia Q."/>
            <person name="Liu S.L."/>
            <person name="Zhang G."/>
            <person name="Li S."/>
            <person name="Li C."/>
            <person name="Liu H."/>
            <person name="Yang L."/>
            <person name="Liu T."/>
            <person name="Zhang X."/>
            <person name="Wu Z."/>
            <person name="Fan W."/>
            <person name="Dang X."/>
            <person name="Xiang H."/>
            <person name="Tao M."/>
            <person name="Li Y."/>
            <person name="Hu J."/>
            <person name="Li Z."/>
            <person name="Lin L."/>
            <person name="Luo J."/>
            <person name="Geng L."/>
            <person name="Wang L."/>
            <person name="Long M."/>
            <person name="Wan Y."/>
            <person name="He N."/>
            <person name="Zhang Z."/>
            <person name="Lu C."/>
            <person name="Keeling P.J."/>
            <person name="Wang J."/>
            <person name="Xiang Z."/>
            <person name="Zhou Z."/>
        </authorList>
    </citation>
    <scope>NUCLEOTIDE SEQUENCE [LARGE SCALE GENOMIC DNA]</scope>
    <source>
        <strain evidence="3">CQ1 / CVCC 102059</strain>
    </source>
</reference>
<feature type="compositionally biased region" description="Polar residues" evidence="1">
    <location>
        <begin position="88"/>
        <end position="98"/>
    </location>
</feature>
<dbReference type="HOGENOM" id="CLU_1019746_0_0_1"/>
<evidence type="ECO:0000256" key="1">
    <source>
        <dbReference type="SAM" id="MobiDB-lite"/>
    </source>
</evidence>
<accession>R0KVT6</accession>
<sequence>MYYDFILFKMVEVYRNNDQILLDEYYQIVKILFKKFKSNDITLDLQTSLKILYIQIKKIIKENNCYKNNKGGDKGDSKGDKDKRDINLKSSLDGNPQSDHNHNPFPLVDPLCCSDHLSLILEKIFYFLCDIKDDHKILLEEKIYKDFVFLISSLIIIYYTETNNTKKDLIKLTSKQINYNITDYNRLKLGMYLKLGVRQEREFEDKMLKAIDNILEKTFSLLNEPYLYSLTVEKVKGMFNKHSMIFKEEKEMIFKKDKDKVKDIINPKTPGEKVKWDYRSL</sequence>
<evidence type="ECO:0000313" key="3">
    <source>
        <dbReference type="Proteomes" id="UP000016927"/>
    </source>
</evidence>
<dbReference type="EMBL" id="KB908937">
    <property type="protein sequence ID" value="EOB14317.1"/>
    <property type="molecule type" value="Genomic_DNA"/>
</dbReference>
<evidence type="ECO:0000313" key="2">
    <source>
        <dbReference type="EMBL" id="EOB14317.1"/>
    </source>
</evidence>
<gene>
    <name evidence="2" type="ORF">NBO_29g0001</name>
</gene>
<protein>
    <submittedName>
        <fullName evidence="2">Uncharacterized protein</fullName>
    </submittedName>
</protein>
<dbReference type="VEuPathDB" id="MicrosporidiaDB:NBO_29g0001"/>
<dbReference type="OrthoDB" id="10579726at2759"/>
<keyword evidence="3" id="KW-1185">Reference proteome</keyword>
<proteinExistence type="predicted"/>